<dbReference type="Proteomes" id="UP000194236">
    <property type="component" value="Unassembled WGS sequence"/>
</dbReference>
<feature type="region of interest" description="Disordered" evidence="1">
    <location>
        <begin position="1"/>
        <end position="63"/>
    </location>
</feature>
<organism evidence="2 3">
    <name type="scientific">Euroglyphus maynei</name>
    <name type="common">Mayne's house dust mite</name>
    <dbReference type="NCBI Taxonomy" id="6958"/>
    <lineage>
        <taxon>Eukaryota</taxon>
        <taxon>Metazoa</taxon>
        <taxon>Ecdysozoa</taxon>
        <taxon>Arthropoda</taxon>
        <taxon>Chelicerata</taxon>
        <taxon>Arachnida</taxon>
        <taxon>Acari</taxon>
        <taxon>Acariformes</taxon>
        <taxon>Sarcoptiformes</taxon>
        <taxon>Astigmata</taxon>
        <taxon>Psoroptidia</taxon>
        <taxon>Analgoidea</taxon>
        <taxon>Pyroglyphidae</taxon>
        <taxon>Pyroglyphinae</taxon>
        <taxon>Euroglyphus</taxon>
    </lineage>
</organism>
<name>A0A1Y3ANM8_EURMA</name>
<accession>A0A1Y3ANM8</accession>
<feature type="compositionally biased region" description="Low complexity" evidence="1">
    <location>
        <begin position="24"/>
        <end position="43"/>
    </location>
</feature>
<reference evidence="2 3" key="1">
    <citation type="submission" date="2017-03" db="EMBL/GenBank/DDBJ databases">
        <title>Genome Survey of Euroglyphus maynei.</title>
        <authorList>
            <person name="Arlian L.G."/>
            <person name="Morgan M.S."/>
            <person name="Rider S.D."/>
        </authorList>
    </citation>
    <scope>NUCLEOTIDE SEQUENCE [LARGE SCALE GENOMIC DNA]</scope>
    <source>
        <strain evidence="2">Arlian Lab</strain>
        <tissue evidence="2">Whole body</tissue>
    </source>
</reference>
<dbReference type="AlphaFoldDB" id="A0A1Y3ANM8"/>
<protein>
    <submittedName>
        <fullName evidence="2">Uncharacterized protein</fullName>
    </submittedName>
</protein>
<evidence type="ECO:0000313" key="3">
    <source>
        <dbReference type="Proteomes" id="UP000194236"/>
    </source>
</evidence>
<sequence length="90" mass="10533">MTAPGTFSIHGHLVTGISNHHHPNQQQQQQQQQHQQHQQQQNNRRLTTNPSANRPTKSQQQNKQFLCPMCNRFFTQKGLFVVDDDNFEKI</sequence>
<feature type="compositionally biased region" description="Polar residues" evidence="1">
    <location>
        <begin position="44"/>
        <end position="63"/>
    </location>
</feature>
<dbReference type="OrthoDB" id="427030at2759"/>
<comment type="caution">
    <text evidence="2">The sequence shown here is derived from an EMBL/GenBank/DDBJ whole genome shotgun (WGS) entry which is preliminary data.</text>
</comment>
<proteinExistence type="predicted"/>
<evidence type="ECO:0000313" key="2">
    <source>
        <dbReference type="EMBL" id="OTF69627.1"/>
    </source>
</evidence>
<dbReference type="EMBL" id="MUJZ01069484">
    <property type="protein sequence ID" value="OTF69627.1"/>
    <property type="molecule type" value="Genomic_DNA"/>
</dbReference>
<keyword evidence="3" id="KW-1185">Reference proteome</keyword>
<evidence type="ECO:0000256" key="1">
    <source>
        <dbReference type="SAM" id="MobiDB-lite"/>
    </source>
</evidence>
<gene>
    <name evidence="2" type="ORF">BLA29_010266</name>
</gene>